<dbReference type="STRING" id="436010.A0A167XCM7"/>
<proteinExistence type="predicted"/>
<protein>
    <submittedName>
        <fullName evidence="2">Uncharacterized protein</fullName>
    </submittedName>
</protein>
<sequence>MAATAKVCPIVGTTNTVLPPTHPEFDLHKAGQTCPVTNATTDHHSSLSKHPYTSIDTTPGAQACPALKSTINSPQNQKLDEGICPIVGPVSTILPPDHPEIKEGKEECPVTKAKVEHHEGKVLKHPSVAGAPEGAVCPVAGVSK</sequence>
<evidence type="ECO:0000313" key="4">
    <source>
        <dbReference type="Proteomes" id="UP000076532"/>
    </source>
</evidence>
<dbReference type="EMBL" id="KV417763">
    <property type="protein sequence ID" value="KZP07073.1"/>
    <property type="molecule type" value="Genomic_DNA"/>
</dbReference>
<dbReference type="Proteomes" id="UP000076532">
    <property type="component" value="Unassembled WGS sequence"/>
</dbReference>
<dbReference type="EMBL" id="KV417497">
    <property type="protein sequence ID" value="KZP29766.1"/>
    <property type="molecule type" value="Genomic_DNA"/>
</dbReference>
<dbReference type="OrthoDB" id="3923202at2759"/>
<accession>A0A167XCM7</accession>
<gene>
    <name evidence="3" type="ORF">FIBSPDRAFT_851372</name>
    <name evidence="2" type="ORF">FIBSPDRAFT_875929</name>
</gene>
<evidence type="ECO:0000313" key="3">
    <source>
        <dbReference type="EMBL" id="KZP29766.1"/>
    </source>
</evidence>
<name>A0A167XCM7_9AGAM</name>
<keyword evidence="4" id="KW-1185">Reference proteome</keyword>
<organism evidence="2 4">
    <name type="scientific">Athelia psychrophila</name>
    <dbReference type="NCBI Taxonomy" id="1759441"/>
    <lineage>
        <taxon>Eukaryota</taxon>
        <taxon>Fungi</taxon>
        <taxon>Dikarya</taxon>
        <taxon>Basidiomycota</taxon>
        <taxon>Agaricomycotina</taxon>
        <taxon>Agaricomycetes</taxon>
        <taxon>Agaricomycetidae</taxon>
        <taxon>Atheliales</taxon>
        <taxon>Atheliaceae</taxon>
        <taxon>Athelia</taxon>
    </lineage>
</organism>
<reference evidence="2 4" key="1">
    <citation type="journal article" date="2016" name="Mol. Biol. Evol.">
        <title>Comparative Genomics of Early-Diverging Mushroom-Forming Fungi Provides Insights into the Origins of Lignocellulose Decay Capabilities.</title>
        <authorList>
            <person name="Nagy L.G."/>
            <person name="Riley R."/>
            <person name="Tritt A."/>
            <person name="Adam C."/>
            <person name="Daum C."/>
            <person name="Floudas D."/>
            <person name="Sun H."/>
            <person name="Yadav J.S."/>
            <person name="Pangilinan J."/>
            <person name="Larsson K.H."/>
            <person name="Matsuura K."/>
            <person name="Barry K."/>
            <person name="Labutti K."/>
            <person name="Kuo R."/>
            <person name="Ohm R.A."/>
            <person name="Bhattacharya S.S."/>
            <person name="Shirouzu T."/>
            <person name="Yoshinaga Y."/>
            <person name="Martin F.M."/>
            <person name="Grigoriev I.V."/>
            <person name="Hibbett D.S."/>
        </authorList>
    </citation>
    <scope>NUCLEOTIDE SEQUENCE [LARGE SCALE GENOMIC DNA]</scope>
    <source>
        <strain evidence="2 4">CBS 109695</strain>
    </source>
</reference>
<feature type="region of interest" description="Disordered" evidence="1">
    <location>
        <begin position="36"/>
        <end position="56"/>
    </location>
</feature>
<dbReference type="AlphaFoldDB" id="A0A167XCM7"/>
<evidence type="ECO:0000313" key="2">
    <source>
        <dbReference type="EMBL" id="KZP07073.1"/>
    </source>
</evidence>
<evidence type="ECO:0000256" key="1">
    <source>
        <dbReference type="SAM" id="MobiDB-lite"/>
    </source>
</evidence>